<feature type="compositionally biased region" description="Basic and acidic residues" evidence="1">
    <location>
        <begin position="44"/>
        <end position="56"/>
    </location>
</feature>
<dbReference type="EMBL" id="CM001749">
    <property type="protein sequence ID" value="KJB67785.1"/>
    <property type="molecule type" value="Genomic_DNA"/>
</dbReference>
<evidence type="ECO:0000313" key="2">
    <source>
        <dbReference type="EMBL" id="KJB67785.1"/>
    </source>
</evidence>
<keyword evidence="3" id="KW-1185">Reference proteome</keyword>
<dbReference type="AlphaFoldDB" id="A0A0D2VD60"/>
<feature type="region of interest" description="Disordered" evidence="1">
    <location>
        <begin position="15"/>
        <end position="65"/>
    </location>
</feature>
<organism evidence="2 3">
    <name type="scientific">Gossypium raimondii</name>
    <name type="common">Peruvian cotton</name>
    <name type="synonym">Gossypium klotzschianum subsp. raimondii</name>
    <dbReference type="NCBI Taxonomy" id="29730"/>
    <lineage>
        <taxon>Eukaryota</taxon>
        <taxon>Viridiplantae</taxon>
        <taxon>Streptophyta</taxon>
        <taxon>Embryophyta</taxon>
        <taxon>Tracheophyta</taxon>
        <taxon>Spermatophyta</taxon>
        <taxon>Magnoliopsida</taxon>
        <taxon>eudicotyledons</taxon>
        <taxon>Gunneridae</taxon>
        <taxon>Pentapetalae</taxon>
        <taxon>rosids</taxon>
        <taxon>malvids</taxon>
        <taxon>Malvales</taxon>
        <taxon>Malvaceae</taxon>
        <taxon>Malvoideae</taxon>
        <taxon>Gossypium</taxon>
    </lineage>
</organism>
<gene>
    <name evidence="2" type="ORF">B456_010G210600</name>
</gene>
<feature type="compositionally biased region" description="Basic and acidic residues" evidence="1">
    <location>
        <begin position="17"/>
        <end position="28"/>
    </location>
</feature>
<evidence type="ECO:0000313" key="3">
    <source>
        <dbReference type="Proteomes" id="UP000032304"/>
    </source>
</evidence>
<proteinExistence type="predicted"/>
<dbReference type="Proteomes" id="UP000032304">
    <property type="component" value="Chromosome 10"/>
</dbReference>
<accession>A0A0D2VD60</accession>
<protein>
    <submittedName>
        <fullName evidence="2">Uncharacterized protein</fullName>
    </submittedName>
</protein>
<evidence type="ECO:0000256" key="1">
    <source>
        <dbReference type="SAM" id="MobiDB-lite"/>
    </source>
</evidence>
<dbReference type="Gramene" id="KJB67785">
    <property type="protein sequence ID" value="KJB67785"/>
    <property type="gene ID" value="B456_010G210600"/>
</dbReference>
<sequence length="104" mass="12099">MTLVRMTLKLMVGGKKNRGEVQKQKFEGSESDSDADRARRHKKELINEGRQMHDSSEGDSDSDEQEVIEKKWLRKVVIGTTPVRTTLILMVRGKRREVKFKRKD</sequence>
<reference evidence="2 3" key="1">
    <citation type="journal article" date="2012" name="Nature">
        <title>Repeated polyploidization of Gossypium genomes and the evolution of spinnable cotton fibres.</title>
        <authorList>
            <person name="Paterson A.H."/>
            <person name="Wendel J.F."/>
            <person name="Gundlach H."/>
            <person name="Guo H."/>
            <person name="Jenkins J."/>
            <person name="Jin D."/>
            <person name="Llewellyn D."/>
            <person name="Showmaker K.C."/>
            <person name="Shu S."/>
            <person name="Udall J."/>
            <person name="Yoo M.J."/>
            <person name="Byers R."/>
            <person name="Chen W."/>
            <person name="Doron-Faigenboim A."/>
            <person name="Duke M.V."/>
            <person name="Gong L."/>
            <person name="Grimwood J."/>
            <person name="Grover C."/>
            <person name="Grupp K."/>
            <person name="Hu G."/>
            <person name="Lee T.H."/>
            <person name="Li J."/>
            <person name="Lin L."/>
            <person name="Liu T."/>
            <person name="Marler B.S."/>
            <person name="Page J.T."/>
            <person name="Roberts A.W."/>
            <person name="Romanel E."/>
            <person name="Sanders W.S."/>
            <person name="Szadkowski E."/>
            <person name="Tan X."/>
            <person name="Tang H."/>
            <person name="Xu C."/>
            <person name="Wang J."/>
            <person name="Wang Z."/>
            <person name="Zhang D."/>
            <person name="Zhang L."/>
            <person name="Ashrafi H."/>
            <person name="Bedon F."/>
            <person name="Bowers J.E."/>
            <person name="Brubaker C.L."/>
            <person name="Chee P.W."/>
            <person name="Das S."/>
            <person name="Gingle A.R."/>
            <person name="Haigler C.H."/>
            <person name="Harker D."/>
            <person name="Hoffmann L.V."/>
            <person name="Hovav R."/>
            <person name="Jones D.C."/>
            <person name="Lemke C."/>
            <person name="Mansoor S."/>
            <person name="ur Rahman M."/>
            <person name="Rainville L.N."/>
            <person name="Rambani A."/>
            <person name="Reddy U.K."/>
            <person name="Rong J.K."/>
            <person name="Saranga Y."/>
            <person name="Scheffler B.E."/>
            <person name="Scheffler J.A."/>
            <person name="Stelly D.M."/>
            <person name="Triplett B.A."/>
            <person name="Van Deynze A."/>
            <person name="Vaslin M.F."/>
            <person name="Waghmare V.N."/>
            <person name="Walford S.A."/>
            <person name="Wright R.J."/>
            <person name="Zaki E.A."/>
            <person name="Zhang T."/>
            <person name="Dennis E.S."/>
            <person name="Mayer K.F."/>
            <person name="Peterson D.G."/>
            <person name="Rokhsar D.S."/>
            <person name="Wang X."/>
            <person name="Schmutz J."/>
        </authorList>
    </citation>
    <scope>NUCLEOTIDE SEQUENCE [LARGE SCALE GENOMIC DNA]</scope>
</reference>
<name>A0A0D2VD60_GOSRA</name>